<sequence length="67" mass="7416">MKRKALITGARPHPFVGPWVELETDKSWEFEGLRDGVRVQADVGRVRGIIETTEGERISVVAVEVAA</sequence>
<dbReference type="AlphaFoldDB" id="A0A0F9EW38"/>
<protein>
    <submittedName>
        <fullName evidence="1">Uncharacterized protein</fullName>
    </submittedName>
</protein>
<reference evidence="1" key="1">
    <citation type="journal article" date="2015" name="Nature">
        <title>Complex archaea that bridge the gap between prokaryotes and eukaryotes.</title>
        <authorList>
            <person name="Spang A."/>
            <person name="Saw J.H."/>
            <person name="Jorgensen S.L."/>
            <person name="Zaremba-Niedzwiedzka K."/>
            <person name="Martijn J."/>
            <person name="Lind A.E."/>
            <person name="van Eijk R."/>
            <person name="Schleper C."/>
            <person name="Guy L."/>
            <person name="Ettema T.J."/>
        </authorList>
    </citation>
    <scope>NUCLEOTIDE SEQUENCE</scope>
</reference>
<dbReference type="EMBL" id="LAZR01035249">
    <property type="protein sequence ID" value="KKL28013.1"/>
    <property type="molecule type" value="Genomic_DNA"/>
</dbReference>
<proteinExistence type="predicted"/>
<accession>A0A0F9EW38</accession>
<organism evidence="1">
    <name type="scientific">marine sediment metagenome</name>
    <dbReference type="NCBI Taxonomy" id="412755"/>
    <lineage>
        <taxon>unclassified sequences</taxon>
        <taxon>metagenomes</taxon>
        <taxon>ecological metagenomes</taxon>
    </lineage>
</organism>
<name>A0A0F9EW38_9ZZZZ</name>
<comment type="caution">
    <text evidence="1">The sequence shown here is derived from an EMBL/GenBank/DDBJ whole genome shotgun (WGS) entry which is preliminary data.</text>
</comment>
<gene>
    <name evidence="1" type="ORF">LCGC14_2379370</name>
</gene>
<evidence type="ECO:0000313" key="1">
    <source>
        <dbReference type="EMBL" id="KKL28013.1"/>
    </source>
</evidence>